<dbReference type="GeneID" id="9699249"/>
<gene>
    <name evidence="1" type="ORF">Eint_051210</name>
</gene>
<evidence type="ECO:0000313" key="1">
    <source>
        <dbReference type="EMBL" id="ADM11568.1"/>
    </source>
</evidence>
<reference evidence="1 2" key="1">
    <citation type="journal article" date="2010" name="Nat. Commun.">
        <title>The complete sequence of the smallest known nuclear genome from the microsporidian Encephalitozoon intestinalis.</title>
        <authorList>
            <person name="Corradi N."/>
            <person name="Pombert J.-F."/>
            <person name="Farinelli L."/>
            <person name="Didier E.S."/>
            <person name="Keeling P.J."/>
        </authorList>
    </citation>
    <scope>NUCLEOTIDE SEQUENCE [LARGE SCALE GENOMIC DNA]</scope>
    <source>
        <strain evidence="1 2">ATCC 50506</strain>
    </source>
</reference>
<dbReference type="AlphaFoldDB" id="E0S6Y2"/>
<protein>
    <submittedName>
        <fullName evidence="1">Uncharacterized protein</fullName>
    </submittedName>
</protein>
<name>E0S6Y2_ENCIT</name>
<dbReference type="RefSeq" id="XP_003072928.1">
    <property type="nucleotide sequence ID" value="XM_003072882.1"/>
</dbReference>
<proteinExistence type="predicted"/>
<evidence type="ECO:0000313" key="2">
    <source>
        <dbReference type="Proteomes" id="UP000002313"/>
    </source>
</evidence>
<dbReference type="KEGG" id="ein:Eint_051210"/>
<sequence length="232" mass="27079">MDGQTAEIIRALDDIGNEMASRKNSLLFVVYSILVTIRNLLENMSDGNMVQFSFSEDIKLYLSREDLFGNKIKRTIKETESNIDRLLLDVRSWEISTGLEVCYRISPEDFKEFQNLGSKIDPYYSFLIHNPEKKNSRYIWEKFQQLAMDIRKNAVTNEDKSIFEILERIRDDIRASSEVKYLVQQVFFSVPKGVPLELMKGVSEIFNGKYNSWVIPYLEFCIQFHLLGIVTS</sequence>
<dbReference type="Proteomes" id="UP000002313">
    <property type="component" value="Chromosome V"/>
</dbReference>
<accession>E0S6Y2</accession>
<dbReference type="EMBL" id="CP001946">
    <property type="protein sequence ID" value="ADM11568.1"/>
    <property type="molecule type" value="Genomic_DNA"/>
</dbReference>
<reference evidence="1 2" key="2">
    <citation type="journal article" date="2012" name="Proc. Natl. Acad. Sci. U.S.A.">
        <title>Gain and loss of multiple functionally related, horizontally transferred genes in the reduced genomes of two microsporidian parasites.</title>
        <authorList>
            <person name="Pombert J.-F."/>
            <person name="Selman M."/>
            <person name="Burki F."/>
            <person name="Bardell F.T."/>
            <person name="Farinelli L."/>
            <person name="Solter L.F."/>
            <person name="Whitman D.W."/>
            <person name="Weiss L.M."/>
            <person name="Corradi N."/>
            <person name="Keeling P.J."/>
        </authorList>
    </citation>
    <scope>NUCLEOTIDE SEQUENCE [LARGE SCALE GENOMIC DNA]</scope>
    <source>
        <strain evidence="1 2">ATCC 50506</strain>
    </source>
</reference>
<keyword evidence="2" id="KW-1185">Reference proteome</keyword>
<dbReference type="HOGENOM" id="CLU_1185003_0_0_1"/>
<organism evidence="1 2">
    <name type="scientific">Encephalitozoon intestinalis (strain ATCC 50506)</name>
    <name type="common">Microsporidian parasite</name>
    <name type="synonym">Septata intestinalis</name>
    <dbReference type="NCBI Taxonomy" id="876142"/>
    <lineage>
        <taxon>Eukaryota</taxon>
        <taxon>Fungi</taxon>
        <taxon>Fungi incertae sedis</taxon>
        <taxon>Microsporidia</taxon>
        <taxon>Unikaryonidae</taxon>
        <taxon>Encephalitozoon</taxon>
    </lineage>
</organism>
<dbReference type="VEuPathDB" id="MicrosporidiaDB:Eint_051210"/>